<dbReference type="InterPro" id="IPR024724">
    <property type="entry name" value="MoaF_N"/>
</dbReference>
<dbReference type="Gene3D" id="2.40.128.20">
    <property type="match status" value="1"/>
</dbReference>
<name>A0A6J4N2V1_9ACTN</name>
<reference evidence="3" key="1">
    <citation type="submission" date="2020-02" db="EMBL/GenBank/DDBJ databases">
        <authorList>
            <person name="Meier V. D."/>
        </authorList>
    </citation>
    <scope>NUCLEOTIDE SEQUENCE</scope>
    <source>
        <strain evidence="3">AVDCRST_MAG32</strain>
    </source>
</reference>
<dbReference type="Pfam" id="PF10703">
    <property type="entry name" value="MoaF"/>
    <property type="match status" value="1"/>
</dbReference>
<evidence type="ECO:0000313" key="3">
    <source>
        <dbReference type="EMBL" id="CAA9375817.1"/>
    </source>
</evidence>
<protein>
    <recommendedName>
        <fullName evidence="4">MoaF protein</fullName>
    </recommendedName>
</protein>
<feature type="domain" description="MoaF C-terminal" evidence="2">
    <location>
        <begin position="150"/>
        <end position="261"/>
    </location>
</feature>
<dbReference type="InterPro" id="IPR012674">
    <property type="entry name" value="Calycin"/>
</dbReference>
<dbReference type="Pfam" id="PF17409">
    <property type="entry name" value="MoaF_C"/>
    <property type="match status" value="1"/>
</dbReference>
<evidence type="ECO:0000259" key="1">
    <source>
        <dbReference type="Pfam" id="PF10703"/>
    </source>
</evidence>
<dbReference type="EMBL" id="CADCUM010000057">
    <property type="protein sequence ID" value="CAA9375817.1"/>
    <property type="molecule type" value="Genomic_DNA"/>
</dbReference>
<dbReference type="AlphaFoldDB" id="A0A6J4N2V1"/>
<accession>A0A6J4N2V1</accession>
<organism evidence="3">
    <name type="scientific">uncultured Nocardioides sp</name>
    <dbReference type="NCBI Taxonomy" id="198441"/>
    <lineage>
        <taxon>Bacteria</taxon>
        <taxon>Bacillati</taxon>
        <taxon>Actinomycetota</taxon>
        <taxon>Actinomycetes</taxon>
        <taxon>Propionibacteriales</taxon>
        <taxon>Nocardioidaceae</taxon>
        <taxon>Nocardioides</taxon>
        <taxon>environmental samples</taxon>
    </lineage>
</organism>
<evidence type="ECO:0000259" key="2">
    <source>
        <dbReference type="Pfam" id="PF17409"/>
    </source>
</evidence>
<evidence type="ECO:0008006" key="4">
    <source>
        <dbReference type="Google" id="ProtNLM"/>
    </source>
</evidence>
<dbReference type="InterPro" id="IPR035348">
    <property type="entry name" value="MoaF_C"/>
</dbReference>
<feature type="domain" description="Molybdenum cofactor biosynthesis protein F N-terminal" evidence="1">
    <location>
        <begin position="15"/>
        <end position="89"/>
    </location>
</feature>
<proteinExistence type="predicted"/>
<sequence>MTLQDWTSPDDLPLLAVGISQQTQYRPPFTDALAGRTLALVDAEGTERTCAFADAHHVEITMAGQAVSATYDATVVRDDIYLVDIVIEGPYRYEAVAGLPLEQTWALDLAAGTVTSTTSFVRERPDGSRWVRSVDEHLWLADAPHRVPHQRSTGMVGKRVLWQYSDTDRYDHIYMNAHNFAWQCVSGVEEGLTELDRTRTYEVAPDLFFFGWSEHVQPVESMLFVDLANMKTFGRMYGWEHRTGEILHHQFGAHGVLLNTTEYPDVIG</sequence>
<gene>
    <name evidence="3" type="ORF">AVDCRST_MAG32-1175</name>
</gene>